<dbReference type="GO" id="GO:0050806">
    <property type="term" value="P:positive regulation of synaptic transmission"/>
    <property type="evidence" value="ECO:0007669"/>
    <property type="project" value="TreeGrafter"/>
</dbReference>
<feature type="transmembrane region" description="Helical" evidence="10">
    <location>
        <begin position="38"/>
        <end position="61"/>
    </location>
</feature>
<gene>
    <name evidence="12" type="primary">LOC115163644</name>
</gene>
<dbReference type="InterPro" id="IPR045588">
    <property type="entry name" value="CLSTN_C"/>
</dbReference>
<dbReference type="GeneTree" id="ENSGT00950000183086"/>
<evidence type="ECO:0000256" key="9">
    <source>
        <dbReference type="ARBA" id="ARBA00023180"/>
    </source>
</evidence>
<feature type="domain" description="Calsyntenin C-terminal" evidence="11">
    <location>
        <begin position="31"/>
        <end position="96"/>
    </location>
</feature>
<protein>
    <recommendedName>
        <fullName evidence="11">Calsyntenin C-terminal domain-containing protein</fullName>
    </recommendedName>
</protein>
<proteinExistence type="predicted"/>
<keyword evidence="8 10" id="KW-0472">Membrane</keyword>
<evidence type="ECO:0000256" key="3">
    <source>
        <dbReference type="ARBA" id="ARBA00022729"/>
    </source>
</evidence>
<sequence length="105" mass="11413">NQSIPPTQLTIESVYTPHTAHYRIISLYPTHGSGVPSAATVVIVICIAALVVVVVLGIYHIHLTHQQEGRSSDTTKEGELDWDDSALNITVNPMEVRGRGGRLKT</sequence>
<evidence type="ECO:0000256" key="10">
    <source>
        <dbReference type="SAM" id="Phobius"/>
    </source>
</evidence>
<reference evidence="12" key="1">
    <citation type="submission" date="2025-08" db="UniProtKB">
        <authorList>
            <consortium name="Ensembl"/>
        </authorList>
    </citation>
    <scope>IDENTIFICATION</scope>
</reference>
<organism evidence="12 13">
    <name type="scientific">Salmo trutta</name>
    <name type="common">Brown trout</name>
    <dbReference type="NCBI Taxonomy" id="8032"/>
    <lineage>
        <taxon>Eukaryota</taxon>
        <taxon>Metazoa</taxon>
        <taxon>Chordata</taxon>
        <taxon>Craniata</taxon>
        <taxon>Vertebrata</taxon>
        <taxon>Euteleostomi</taxon>
        <taxon>Actinopterygii</taxon>
        <taxon>Neopterygii</taxon>
        <taxon>Teleostei</taxon>
        <taxon>Protacanthopterygii</taxon>
        <taxon>Salmoniformes</taxon>
        <taxon>Salmonidae</taxon>
        <taxon>Salmoninae</taxon>
        <taxon>Salmo</taxon>
    </lineage>
</organism>
<dbReference type="PANTHER" id="PTHR14139">
    <property type="entry name" value="CALSYNTENIN"/>
    <property type="match status" value="1"/>
</dbReference>
<dbReference type="Proteomes" id="UP000472277">
    <property type="component" value="Chromosome 26"/>
</dbReference>
<dbReference type="Ensembl" id="ENSSTUT00000045035.1">
    <property type="protein sequence ID" value="ENSSTUP00000043139.1"/>
    <property type="gene ID" value="ENSSTUG00000018228.1"/>
</dbReference>
<keyword evidence="3" id="KW-0732">Signal</keyword>
<dbReference type="AlphaFoldDB" id="A0A673Z7G5"/>
<keyword evidence="13" id="KW-1185">Reference proteome</keyword>
<evidence type="ECO:0000256" key="5">
    <source>
        <dbReference type="ARBA" id="ARBA00022837"/>
    </source>
</evidence>
<dbReference type="Pfam" id="PF19699">
    <property type="entry name" value="CLSTN_C"/>
    <property type="match status" value="1"/>
</dbReference>
<comment type="subcellular location">
    <subcellularLocation>
        <location evidence="1">Membrane</location>
        <topology evidence="1">Single-pass type I membrane protein</topology>
    </subcellularLocation>
</comment>
<keyword evidence="9" id="KW-0325">Glycoprotein</keyword>
<evidence type="ECO:0000256" key="7">
    <source>
        <dbReference type="ARBA" id="ARBA00022989"/>
    </source>
</evidence>
<evidence type="ECO:0000256" key="8">
    <source>
        <dbReference type="ARBA" id="ARBA00023136"/>
    </source>
</evidence>
<evidence type="ECO:0000256" key="1">
    <source>
        <dbReference type="ARBA" id="ARBA00004479"/>
    </source>
</evidence>
<dbReference type="GO" id="GO:0045211">
    <property type="term" value="C:postsynaptic membrane"/>
    <property type="evidence" value="ECO:0007669"/>
    <property type="project" value="TreeGrafter"/>
</dbReference>
<evidence type="ECO:0000256" key="2">
    <source>
        <dbReference type="ARBA" id="ARBA00022692"/>
    </source>
</evidence>
<keyword evidence="4" id="KW-0677">Repeat</keyword>
<dbReference type="GO" id="GO:0007155">
    <property type="term" value="P:cell adhesion"/>
    <property type="evidence" value="ECO:0007669"/>
    <property type="project" value="UniProtKB-KW"/>
</dbReference>
<evidence type="ECO:0000313" key="12">
    <source>
        <dbReference type="Ensembl" id="ENSSTUP00000043139.1"/>
    </source>
</evidence>
<accession>A0A673Z7G5</accession>
<evidence type="ECO:0000256" key="6">
    <source>
        <dbReference type="ARBA" id="ARBA00022889"/>
    </source>
</evidence>
<keyword evidence="2 10" id="KW-0812">Transmembrane</keyword>
<name>A0A673Z7G5_SALTR</name>
<dbReference type="PANTHER" id="PTHR14139:SF3">
    <property type="entry name" value="CALSYNTENIN-2"/>
    <property type="match status" value="1"/>
</dbReference>
<reference evidence="12" key="2">
    <citation type="submission" date="2025-09" db="UniProtKB">
        <authorList>
            <consortium name="Ensembl"/>
        </authorList>
    </citation>
    <scope>IDENTIFICATION</scope>
</reference>
<evidence type="ECO:0000259" key="11">
    <source>
        <dbReference type="Pfam" id="PF19699"/>
    </source>
</evidence>
<dbReference type="GO" id="GO:0009986">
    <property type="term" value="C:cell surface"/>
    <property type="evidence" value="ECO:0007669"/>
    <property type="project" value="TreeGrafter"/>
</dbReference>
<evidence type="ECO:0000256" key="4">
    <source>
        <dbReference type="ARBA" id="ARBA00022737"/>
    </source>
</evidence>
<keyword evidence="7 10" id="KW-1133">Transmembrane helix</keyword>
<keyword evidence="5" id="KW-0106">Calcium</keyword>
<keyword evidence="6" id="KW-0130">Cell adhesion</keyword>
<dbReference type="GO" id="GO:0051965">
    <property type="term" value="P:positive regulation of synapse assembly"/>
    <property type="evidence" value="ECO:0007669"/>
    <property type="project" value="TreeGrafter"/>
</dbReference>
<evidence type="ECO:0000313" key="13">
    <source>
        <dbReference type="Proteomes" id="UP000472277"/>
    </source>
</evidence>